<reference evidence="14" key="1">
    <citation type="submission" date="2020-02" db="EMBL/GenBank/DDBJ databases">
        <authorList>
            <person name="Meier V. D."/>
        </authorList>
    </citation>
    <scope>NUCLEOTIDE SEQUENCE</scope>
    <source>
        <strain evidence="14">AVDCRST_MAG54</strain>
    </source>
</reference>
<evidence type="ECO:0000256" key="10">
    <source>
        <dbReference type="HAMAP-Rule" id="MF_01820"/>
    </source>
</evidence>
<keyword evidence="1 10" id="KW-0963">Cytoplasm</keyword>
<evidence type="ECO:0000256" key="3">
    <source>
        <dbReference type="ARBA" id="ARBA00022723"/>
    </source>
</evidence>
<evidence type="ECO:0000256" key="8">
    <source>
        <dbReference type="ARBA" id="ARBA00022884"/>
    </source>
</evidence>
<dbReference type="PROSITE" id="PS51721">
    <property type="entry name" value="G_CP"/>
    <property type="match status" value="1"/>
</dbReference>
<name>A0A6J4JHW1_9PSEU</name>
<evidence type="ECO:0000256" key="5">
    <source>
        <dbReference type="ARBA" id="ARBA00022741"/>
    </source>
</evidence>
<keyword evidence="5 10" id="KW-0547">Nucleotide-binding</keyword>
<evidence type="ECO:0000256" key="6">
    <source>
        <dbReference type="ARBA" id="ARBA00022801"/>
    </source>
</evidence>
<dbReference type="GO" id="GO:0042274">
    <property type="term" value="P:ribosomal small subunit biogenesis"/>
    <property type="evidence" value="ECO:0007669"/>
    <property type="project" value="UniProtKB-UniRule"/>
</dbReference>
<evidence type="ECO:0000259" key="12">
    <source>
        <dbReference type="PROSITE" id="PS50936"/>
    </source>
</evidence>
<dbReference type="GO" id="GO:0019843">
    <property type="term" value="F:rRNA binding"/>
    <property type="evidence" value="ECO:0007669"/>
    <property type="project" value="UniProtKB-KW"/>
</dbReference>
<keyword evidence="7 10" id="KW-0862">Zinc</keyword>
<evidence type="ECO:0000256" key="2">
    <source>
        <dbReference type="ARBA" id="ARBA00022517"/>
    </source>
</evidence>
<dbReference type="Pfam" id="PF03193">
    <property type="entry name" value="RsgA_GTPase"/>
    <property type="match status" value="1"/>
</dbReference>
<dbReference type="InterPro" id="IPR004881">
    <property type="entry name" value="Ribosome_biogen_GTPase_RsgA"/>
</dbReference>
<comment type="subunit">
    <text evidence="10">Monomer. Associates with 30S ribosomal subunit, binds 16S rRNA.</text>
</comment>
<dbReference type="SUPFAM" id="SSF52540">
    <property type="entry name" value="P-loop containing nucleoside triphosphate hydrolases"/>
    <property type="match status" value="1"/>
</dbReference>
<keyword evidence="4 10" id="KW-0699">rRNA-binding</keyword>
<sequence>MSSALSSVLSTYGWDDSWAHLAHPHLEAGGVPGRLPGRVARVDRGRVDVLTEQGRVRAVPDRSVAVGDWVVLDPDARVVALLPRRTALTRAVASGRSEGQVLAANVDTVLVAVALEADPRPGRLERLLALAWESGAVPVVVLTKIDRADGDVLLAALADVAAAAPGVDVLPVSAVTGDGLAEVAATARGTTVLVGPSGAGKSTLANALLGAEVMAVGEVRASDGKGRHTTVHRELVPFGRTQRSGAATPEADHPSGVLIDTPGLRAVGLHGAAEGIDLAFADVVALGEGCRFADCAHDREPGCAVREAVALGQLAERRWEAYRKLLREDEWSAARTDARLAAERRGRSRTITKAQRAAYRERGH</sequence>
<comment type="cofactor">
    <cofactor evidence="10">
        <name>Zn(2+)</name>
        <dbReference type="ChEBI" id="CHEBI:29105"/>
    </cofactor>
    <text evidence="10">Binds 1 zinc ion per subunit.</text>
</comment>
<feature type="binding site" evidence="10">
    <location>
        <position position="290"/>
    </location>
    <ligand>
        <name>Zn(2+)</name>
        <dbReference type="ChEBI" id="CHEBI:29105"/>
    </ligand>
</feature>
<dbReference type="AlphaFoldDB" id="A0A6J4JHW1"/>
<dbReference type="GO" id="GO:0005525">
    <property type="term" value="F:GTP binding"/>
    <property type="evidence" value="ECO:0007669"/>
    <property type="project" value="UniProtKB-UniRule"/>
</dbReference>
<evidence type="ECO:0000256" key="4">
    <source>
        <dbReference type="ARBA" id="ARBA00022730"/>
    </source>
</evidence>
<keyword evidence="2 10" id="KW-0690">Ribosome biogenesis</keyword>
<dbReference type="PROSITE" id="PS50936">
    <property type="entry name" value="ENGC_GTPASE"/>
    <property type="match status" value="1"/>
</dbReference>
<feature type="domain" description="EngC GTPase" evidence="12">
    <location>
        <begin position="104"/>
        <end position="265"/>
    </location>
</feature>
<accession>A0A6J4JHW1</accession>
<evidence type="ECO:0000256" key="11">
    <source>
        <dbReference type="SAM" id="MobiDB-lite"/>
    </source>
</evidence>
<feature type="binding site" evidence="10">
    <location>
        <position position="295"/>
    </location>
    <ligand>
        <name>Zn(2+)</name>
        <dbReference type="ChEBI" id="CHEBI:29105"/>
    </ligand>
</feature>
<feature type="binding site" evidence="10">
    <location>
        <begin position="195"/>
        <end position="203"/>
    </location>
    <ligand>
        <name>GTP</name>
        <dbReference type="ChEBI" id="CHEBI:37565"/>
    </ligand>
</feature>
<dbReference type="PANTHER" id="PTHR32120:SF10">
    <property type="entry name" value="SMALL RIBOSOMAL SUBUNIT BIOGENESIS GTPASE RSGA"/>
    <property type="match status" value="1"/>
</dbReference>
<comment type="similarity">
    <text evidence="10">Belongs to the TRAFAC class YlqF/YawG GTPase family. RsgA subfamily.</text>
</comment>
<dbReference type="InterPro" id="IPR010914">
    <property type="entry name" value="RsgA_GTPase_dom"/>
</dbReference>
<organism evidence="14">
    <name type="scientific">uncultured Actinomycetospora sp</name>
    <dbReference type="NCBI Taxonomy" id="1135996"/>
    <lineage>
        <taxon>Bacteria</taxon>
        <taxon>Bacillati</taxon>
        <taxon>Actinomycetota</taxon>
        <taxon>Actinomycetes</taxon>
        <taxon>Pseudonocardiales</taxon>
        <taxon>Pseudonocardiaceae</taxon>
        <taxon>Actinomycetospora</taxon>
        <taxon>environmental samples</taxon>
    </lineage>
</organism>
<proteinExistence type="inferred from homology"/>
<dbReference type="NCBIfam" id="TIGR00157">
    <property type="entry name" value="ribosome small subunit-dependent GTPase A"/>
    <property type="match status" value="1"/>
</dbReference>
<feature type="domain" description="CP-type G" evidence="13">
    <location>
        <begin position="96"/>
        <end position="267"/>
    </location>
</feature>
<evidence type="ECO:0000256" key="1">
    <source>
        <dbReference type="ARBA" id="ARBA00022490"/>
    </source>
</evidence>
<feature type="binding site" evidence="10">
    <location>
        <position position="303"/>
    </location>
    <ligand>
        <name>Zn(2+)</name>
        <dbReference type="ChEBI" id="CHEBI:29105"/>
    </ligand>
</feature>
<comment type="subcellular location">
    <subcellularLocation>
        <location evidence="10">Cytoplasm</location>
    </subcellularLocation>
</comment>
<dbReference type="InterPro" id="IPR030378">
    <property type="entry name" value="G_CP_dom"/>
</dbReference>
<dbReference type="CDD" id="cd01854">
    <property type="entry name" value="YjeQ_EngC"/>
    <property type="match status" value="1"/>
</dbReference>
<dbReference type="GO" id="GO:0046872">
    <property type="term" value="F:metal ion binding"/>
    <property type="evidence" value="ECO:0007669"/>
    <property type="project" value="UniProtKB-KW"/>
</dbReference>
<keyword evidence="8 10" id="KW-0694">RNA-binding</keyword>
<feature type="binding site" evidence="10">
    <location>
        <begin position="143"/>
        <end position="146"/>
    </location>
    <ligand>
        <name>GTP</name>
        <dbReference type="ChEBI" id="CHEBI:37565"/>
    </ligand>
</feature>
<evidence type="ECO:0000259" key="13">
    <source>
        <dbReference type="PROSITE" id="PS51721"/>
    </source>
</evidence>
<keyword evidence="3 10" id="KW-0479">Metal-binding</keyword>
<keyword evidence="9 10" id="KW-0342">GTP-binding</keyword>
<comment type="function">
    <text evidence="10">One of several proteins that assist in the late maturation steps of the functional core of the 30S ribosomal subunit. Helps release RbfA from mature subunits. May play a role in the assembly of ribosomal proteins into the subunit. Circularly permuted GTPase that catalyzes slow GTP hydrolysis, GTPase activity is stimulated by the 30S ribosomal subunit.</text>
</comment>
<dbReference type="InterPro" id="IPR027417">
    <property type="entry name" value="P-loop_NTPase"/>
</dbReference>
<dbReference type="GO" id="GO:0005737">
    <property type="term" value="C:cytoplasm"/>
    <property type="evidence" value="ECO:0007669"/>
    <property type="project" value="UniProtKB-SubCell"/>
</dbReference>
<dbReference type="HAMAP" id="MF_01820">
    <property type="entry name" value="GTPase_RsgA"/>
    <property type="match status" value="1"/>
</dbReference>
<evidence type="ECO:0000256" key="9">
    <source>
        <dbReference type="ARBA" id="ARBA00023134"/>
    </source>
</evidence>
<protein>
    <recommendedName>
        <fullName evidence="10">Small ribosomal subunit biogenesis GTPase RsgA</fullName>
        <ecNumber evidence="10">3.6.1.-</ecNumber>
    </recommendedName>
</protein>
<dbReference type="EC" id="3.6.1.-" evidence="10"/>
<dbReference type="Gene3D" id="3.40.50.300">
    <property type="entry name" value="P-loop containing nucleotide triphosphate hydrolases"/>
    <property type="match status" value="1"/>
</dbReference>
<dbReference type="PANTHER" id="PTHR32120">
    <property type="entry name" value="SMALL RIBOSOMAL SUBUNIT BIOGENESIS GTPASE RSGA"/>
    <property type="match status" value="1"/>
</dbReference>
<gene>
    <name evidence="10" type="primary">rsgA</name>
    <name evidence="14" type="ORF">AVDCRST_MAG54-3373</name>
</gene>
<evidence type="ECO:0000313" key="14">
    <source>
        <dbReference type="EMBL" id="CAA9277841.1"/>
    </source>
</evidence>
<evidence type="ECO:0000256" key="7">
    <source>
        <dbReference type="ARBA" id="ARBA00022833"/>
    </source>
</evidence>
<dbReference type="GO" id="GO:0003924">
    <property type="term" value="F:GTPase activity"/>
    <property type="evidence" value="ECO:0007669"/>
    <property type="project" value="UniProtKB-UniRule"/>
</dbReference>
<keyword evidence="6 10" id="KW-0378">Hydrolase</keyword>
<feature type="region of interest" description="Disordered" evidence="11">
    <location>
        <begin position="344"/>
        <end position="364"/>
    </location>
</feature>
<dbReference type="Gene3D" id="1.10.40.50">
    <property type="entry name" value="Probable gtpase engc, domain 3"/>
    <property type="match status" value="1"/>
</dbReference>
<feature type="binding site" evidence="10">
    <location>
        <position position="297"/>
    </location>
    <ligand>
        <name>Zn(2+)</name>
        <dbReference type="ChEBI" id="CHEBI:29105"/>
    </ligand>
</feature>
<dbReference type="EMBL" id="CADCTH010000435">
    <property type="protein sequence ID" value="CAA9277841.1"/>
    <property type="molecule type" value="Genomic_DNA"/>
</dbReference>